<dbReference type="AlphaFoldDB" id="A0A656AI13"/>
<dbReference type="Proteomes" id="UP000041770">
    <property type="component" value="Unassembled WGS sequence"/>
</dbReference>
<evidence type="ECO:0000313" key="1">
    <source>
        <dbReference type="EMBL" id="CSD50461.1"/>
    </source>
</evidence>
<sequence>MWYTLIQITVNGHGFHIFNAIKQTITQLQCVIVILLQLFLRDTERFTHTHNLVSRQSTRTETTFMTTTVHLCFKTNTWFTANIQSTNTFRAVSFVRRKRNQINLHLLDINSHFTRGLRCINMEHHFT</sequence>
<reference evidence="1 2" key="1">
    <citation type="submission" date="2015-07" db="EMBL/GenBank/DDBJ databases">
        <authorList>
            <consortium name="Pathogen Informatics"/>
        </authorList>
    </citation>
    <scope>NUCLEOTIDE SEQUENCE [LARGE SCALE GENOMIC DNA]</scope>
    <source>
        <strain evidence="1 2">A316</strain>
    </source>
</reference>
<evidence type="ECO:0000313" key="2">
    <source>
        <dbReference type="Proteomes" id="UP000041770"/>
    </source>
</evidence>
<name>A0A656AI13_VIBCL</name>
<dbReference type="EMBL" id="CWQY01000120">
    <property type="protein sequence ID" value="CSD50461.1"/>
    <property type="molecule type" value="Genomic_DNA"/>
</dbReference>
<proteinExistence type="predicted"/>
<gene>
    <name evidence="1" type="ORF">ERS013200_04299</name>
</gene>
<organism evidence="1 2">
    <name type="scientific">Vibrio cholerae</name>
    <dbReference type="NCBI Taxonomy" id="666"/>
    <lineage>
        <taxon>Bacteria</taxon>
        <taxon>Pseudomonadati</taxon>
        <taxon>Pseudomonadota</taxon>
        <taxon>Gammaproteobacteria</taxon>
        <taxon>Vibrionales</taxon>
        <taxon>Vibrionaceae</taxon>
        <taxon>Vibrio</taxon>
    </lineage>
</organism>
<accession>A0A656AI13</accession>
<protein>
    <submittedName>
        <fullName evidence="1">Uncharacterized protein</fullName>
    </submittedName>
</protein>